<organism evidence="3 4">
    <name type="scientific">Aduncisulcus paluster</name>
    <dbReference type="NCBI Taxonomy" id="2918883"/>
    <lineage>
        <taxon>Eukaryota</taxon>
        <taxon>Metamonada</taxon>
        <taxon>Carpediemonas-like organisms</taxon>
        <taxon>Aduncisulcus</taxon>
    </lineage>
</organism>
<evidence type="ECO:0000256" key="1">
    <source>
        <dbReference type="SAM" id="MobiDB-lite"/>
    </source>
</evidence>
<evidence type="ECO:0000259" key="2">
    <source>
        <dbReference type="PROSITE" id="PS50011"/>
    </source>
</evidence>
<feature type="compositionally biased region" description="Basic and acidic residues" evidence="1">
    <location>
        <begin position="475"/>
        <end position="484"/>
    </location>
</feature>
<comment type="caution">
    <text evidence="3">The sequence shown here is derived from an EMBL/GenBank/DDBJ whole genome shotgun (WGS) entry which is preliminary data.</text>
</comment>
<feature type="domain" description="Protein kinase" evidence="2">
    <location>
        <begin position="33"/>
        <end position="395"/>
    </location>
</feature>
<dbReference type="SUPFAM" id="SSF56112">
    <property type="entry name" value="Protein kinase-like (PK-like)"/>
    <property type="match status" value="1"/>
</dbReference>
<accession>A0ABQ5JYX9</accession>
<dbReference type="EMBL" id="BQXS01012433">
    <property type="protein sequence ID" value="GKT22935.1"/>
    <property type="molecule type" value="Genomic_DNA"/>
</dbReference>
<dbReference type="Pfam" id="PF00069">
    <property type="entry name" value="Pkinase"/>
    <property type="match status" value="1"/>
</dbReference>
<evidence type="ECO:0000313" key="3">
    <source>
        <dbReference type="EMBL" id="GKT22935.1"/>
    </source>
</evidence>
<feature type="region of interest" description="Disordered" evidence="1">
    <location>
        <begin position="140"/>
        <end position="186"/>
    </location>
</feature>
<name>A0ABQ5JYX9_9EUKA</name>
<protein>
    <recommendedName>
        <fullName evidence="2">Protein kinase domain-containing protein</fullName>
    </recommendedName>
</protein>
<feature type="compositionally biased region" description="Acidic residues" evidence="1">
    <location>
        <begin position="149"/>
        <end position="173"/>
    </location>
</feature>
<feature type="region of interest" description="Disordered" evidence="1">
    <location>
        <begin position="1"/>
        <end position="23"/>
    </location>
</feature>
<dbReference type="PROSITE" id="PS50011">
    <property type="entry name" value="PROTEIN_KINASE_DOM"/>
    <property type="match status" value="1"/>
</dbReference>
<dbReference type="Gene3D" id="1.10.510.10">
    <property type="entry name" value="Transferase(Phosphotransferase) domain 1"/>
    <property type="match status" value="1"/>
</dbReference>
<evidence type="ECO:0000313" key="4">
    <source>
        <dbReference type="Proteomes" id="UP001057375"/>
    </source>
</evidence>
<dbReference type="PANTHER" id="PTHR44167:SF24">
    <property type="entry name" value="SERINE_THREONINE-PROTEIN KINASE CHK2"/>
    <property type="match status" value="1"/>
</dbReference>
<sequence>MGKDKSTSKVSKTSKPGHKRKQDDKTLISASALRCLCPCGKGGFGAVYIVSIDGVSQPCVLKKLVRVGDKNVLKACRKEFKVQVKLFMNPKCFNRIPRPIYILDLLDEDYKGVYGFCMEFCIGGSVKDFSRSWCVGGKYGRGCSSSSVESEDSSSDSDSDSDSSSDSSSDSDSDSSSTRIDPMTLDPLRVHSKPDLIHRDIKPDNFLVRVEPKTIDCTIVLSDLGLAQIQDSISSSTTSKSFVDISESEDTEAKHKSKSKSKPKPKRSICGTLVYNSCEALKGIQSQESDAYSLGLTLFAVFEGQDPFLQMKVLQGIESEILFAKKLKEVIESDMGPKLCESRLFKTLKTIEGGKFKPVYSCLNEIFEGLTKVDIDERMSVHEACEKVQSIKPLLPKIGEGWECPSIDDIVKAHLAKHKGDSGCIVEKDSSIQSVVLKPKWDDGLSLSRPSESKTPSTSSSTSSSASKEEEEEEEKRKEEEDLRKEVEALKQKLKLEEEKRKREELKTARLM</sequence>
<dbReference type="PANTHER" id="PTHR44167">
    <property type="entry name" value="OVARIAN-SPECIFIC SERINE/THREONINE-PROTEIN KINASE LOK-RELATED"/>
    <property type="match status" value="1"/>
</dbReference>
<feature type="region of interest" description="Disordered" evidence="1">
    <location>
        <begin position="240"/>
        <end position="267"/>
    </location>
</feature>
<feature type="region of interest" description="Disordered" evidence="1">
    <location>
        <begin position="443"/>
        <end position="484"/>
    </location>
</feature>
<proteinExistence type="predicted"/>
<dbReference type="InterPro" id="IPR008271">
    <property type="entry name" value="Ser/Thr_kinase_AS"/>
</dbReference>
<dbReference type="InterPro" id="IPR000719">
    <property type="entry name" value="Prot_kinase_dom"/>
</dbReference>
<reference evidence="3" key="1">
    <citation type="submission" date="2022-03" db="EMBL/GenBank/DDBJ databases">
        <title>Draft genome sequence of Aduncisulcus paluster, a free-living microaerophilic Fornicata.</title>
        <authorList>
            <person name="Yuyama I."/>
            <person name="Kume K."/>
            <person name="Tamura T."/>
            <person name="Inagaki Y."/>
            <person name="Hashimoto T."/>
        </authorList>
    </citation>
    <scope>NUCLEOTIDE SEQUENCE</scope>
    <source>
        <strain evidence="3">NY0171</strain>
    </source>
</reference>
<dbReference type="InterPro" id="IPR011009">
    <property type="entry name" value="Kinase-like_dom_sf"/>
</dbReference>
<feature type="compositionally biased region" description="Low complexity" evidence="1">
    <location>
        <begin position="448"/>
        <end position="466"/>
    </location>
</feature>
<dbReference type="Proteomes" id="UP001057375">
    <property type="component" value="Unassembled WGS sequence"/>
</dbReference>
<dbReference type="SMART" id="SM00220">
    <property type="entry name" value="S_TKc"/>
    <property type="match status" value="1"/>
</dbReference>
<keyword evidence="4" id="KW-1185">Reference proteome</keyword>
<feature type="compositionally biased region" description="Basic residues" evidence="1">
    <location>
        <begin position="255"/>
        <end position="267"/>
    </location>
</feature>
<gene>
    <name evidence="3" type="ORF">ADUPG1_012273</name>
</gene>
<dbReference type="PROSITE" id="PS00108">
    <property type="entry name" value="PROTEIN_KINASE_ST"/>
    <property type="match status" value="1"/>
</dbReference>
<feature type="non-terminal residue" evidence="3">
    <location>
        <position position="512"/>
    </location>
</feature>